<sequence length="303" mass="33774">MNHVVRLFKFLATLVVGAFSLYFCLSLWNAYVLAPWTRDGRISAQVIRIAPEVSGSIERVWVGDNQWVQKGDLMYSIDARSYALAVDQKAAELAEVKEVFQQRNEELRRRKLLVGVVPKEEIDNAVRSSAIAKARLNIAQTQLAQAQLELQRTKIFAPVDGYVTQLRLQPGDYAVAGGTNMFVVDSKSFWVTGYFEETKLTNIPLGANAKVKLMGFSPLLSGHVSSIGRGVSDTNEVRAQNGLPQVSPTFSWIRLAQRLPVRIEIDHIPEGVELAAGMTASIEVDQADAPNHQRLTHWLQEFL</sequence>
<dbReference type="SUPFAM" id="SSF111369">
    <property type="entry name" value="HlyD-like secretion proteins"/>
    <property type="match status" value="1"/>
</dbReference>
<proteinExistence type="inferred from homology"/>
<evidence type="ECO:0000256" key="4">
    <source>
        <dbReference type="ARBA" id="ARBA00023054"/>
    </source>
</evidence>
<dbReference type="AlphaFoldDB" id="A0A423D7M9"/>
<evidence type="ECO:0000256" key="3">
    <source>
        <dbReference type="ARBA" id="ARBA00022989"/>
    </source>
</evidence>
<keyword evidence="3 7" id="KW-1133">Transmembrane helix</keyword>
<dbReference type="Pfam" id="PF25917">
    <property type="entry name" value="BSH_RND"/>
    <property type="match status" value="1"/>
</dbReference>
<dbReference type="Gene3D" id="2.40.50.100">
    <property type="match status" value="1"/>
</dbReference>
<name>A0A423D7M9_9PSED</name>
<dbReference type="EMBL" id="MOAM01000027">
    <property type="protein sequence ID" value="ROL67531.1"/>
    <property type="molecule type" value="Genomic_DNA"/>
</dbReference>
<evidence type="ECO:0000256" key="1">
    <source>
        <dbReference type="ARBA" id="ARBA00009477"/>
    </source>
</evidence>
<dbReference type="InterPro" id="IPR058634">
    <property type="entry name" value="AaeA-lik-b-barrel"/>
</dbReference>
<gene>
    <name evidence="10" type="ORF">BHU25_18630</name>
</gene>
<feature type="domain" description="Multidrug resistance protein MdtA-like barrel-sandwich hybrid" evidence="8">
    <location>
        <begin position="46"/>
        <end position="185"/>
    </location>
</feature>
<dbReference type="GO" id="GO:0022857">
    <property type="term" value="F:transmembrane transporter activity"/>
    <property type="evidence" value="ECO:0007669"/>
    <property type="project" value="InterPro"/>
</dbReference>
<keyword evidence="2 7" id="KW-0812">Transmembrane</keyword>
<protein>
    <submittedName>
        <fullName evidence="10">Efflux transporter periplasmic adaptor subunit</fullName>
    </submittedName>
</protein>
<dbReference type="RefSeq" id="WP_123567011.1">
    <property type="nucleotide sequence ID" value="NZ_MOAM01000027.1"/>
</dbReference>
<feature type="domain" description="p-hydroxybenzoic acid efflux pump subunit AaeA-like beta-barrel" evidence="9">
    <location>
        <begin position="188"/>
        <end position="284"/>
    </location>
</feature>
<dbReference type="Pfam" id="PF25963">
    <property type="entry name" value="Beta-barrel_AAEA"/>
    <property type="match status" value="1"/>
</dbReference>
<dbReference type="PANTHER" id="PTHR30367:SF12">
    <property type="entry name" value="P-HYDROXYBENZOIC ACID EFFLUX PUMP SUBUNIT AAEA"/>
    <property type="match status" value="1"/>
</dbReference>
<dbReference type="NCBIfam" id="TIGR01730">
    <property type="entry name" value="RND_mfp"/>
    <property type="match status" value="1"/>
</dbReference>
<organism evidence="10 11">
    <name type="scientific">Pseudomonas vranovensis</name>
    <dbReference type="NCBI Taxonomy" id="321661"/>
    <lineage>
        <taxon>Bacteria</taxon>
        <taxon>Pseudomonadati</taxon>
        <taxon>Pseudomonadota</taxon>
        <taxon>Gammaproteobacteria</taxon>
        <taxon>Pseudomonadales</taxon>
        <taxon>Pseudomonadaceae</taxon>
        <taxon>Pseudomonas</taxon>
    </lineage>
</organism>
<evidence type="ECO:0000256" key="2">
    <source>
        <dbReference type="ARBA" id="ARBA00022692"/>
    </source>
</evidence>
<dbReference type="Gene3D" id="2.40.30.170">
    <property type="match status" value="1"/>
</dbReference>
<evidence type="ECO:0000259" key="9">
    <source>
        <dbReference type="Pfam" id="PF25963"/>
    </source>
</evidence>
<feature type="coiled-coil region" evidence="6">
    <location>
        <begin position="90"/>
        <end position="151"/>
    </location>
</feature>
<keyword evidence="11" id="KW-1185">Reference proteome</keyword>
<dbReference type="InterPro" id="IPR058625">
    <property type="entry name" value="MdtA-like_BSH"/>
</dbReference>
<comment type="similarity">
    <text evidence="1">Belongs to the membrane fusion protein (MFP) (TC 8.A.1) family.</text>
</comment>
<evidence type="ECO:0000259" key="8">
    <source>
        <dbReference type="Pfam" id="PF25917"/>
    </source>
</evidence>
<comment type="caution">
    <text evidence="10">The sequence shown here is derived from an EMBL/GenBank/DDBJ whole genome shotgun (WGS) entry which is preliminary data.</text>
</comment>
<evidence type="ECO:0000256" key="7">
    <source>
        <dbReference type="SAM" id="Phobius"/>
    </source>
</evidence>
<dbReference type="InterPro" id="IPR050393">
    <property type="entry name" value="MFP_Efflux_Pump"/>
</dbReference>
<keyword evidence="4 6" id="KW-0175">Coiled coil</keyword>
<dbReference type="Proteomes" id="UP000285286">
    <property type="component" value="Unassembled WGS sequence"/>
</dbReference>
<evidence type="ECO:0000256" key="6">
    <source>
        <dbReference type="SAM" id="Coils"/>
    </source>
</evidence>
<feature type="transmembrane region" description="Helical" evidence="7">
    <location>
        <begin position="7"/>
        <end position="28"/>
    </location>
</feature>
<dbReference type="PANTHER" id="PTHR30367">
    <property type="entry name" value="P-HYDROXYBENZOIC ACID EFFLUX PUMP SUBUNIT AAEA-RELATED"/>
    <property type="match status" value="1"/>
</dbReference>
<keyword evidence="5 7" id="KW-0472">Membrane</keyword>
<evidence type="ECO:0000313" key="11">
    <source>
        <dbReference type="Proteomes" id="UP000285286"/>
    </source>
</evidence>
<dbReference type="GO" id="GO:0016020">
    <property type="term" value="C:membrane"/>
    <property type="evidence" value="ECO:0007669"/>
    <property type="project" value="InterPro"/>
</dbReference>
<evidence type="ECO:0000313" key="10">
    <source>
        <dbReference type="EMBL" id="ROL67531.1"/>
    </source>
</evidence>
<accession>A0A423D7M9</accession>
<evidence type="ECO:0000256" key="5">
    <source>
        <dbReference type="ARBA" id="ARBA00023136"/>
    </source>
</evidence>
<dbReference type="InterPro" id="IPR006143">
    <property type="entry name" value="RND_pump_MFP"/>
</dbReference>
<reference evidence="10 11" key="1">
    <citation type="submission" date="2016-10" db="EMBL/GenBank/DDBJ databases">
        <title>Comparative genome analysis of multiple Pseudomonas spp. focuses on biocontrol and plant growth promoting traits.</title>
        <authorList>
            <person name="Tao X.-Y."/>
            <person name="Taylor C.G."/>
        </authorList>
    </citation>
    <scope>NUCLEOTIDE SEQUENCE [LARGE SCALE GENOMIC DNA]</scope>
    <source>
        <strain evidence="10 11">15D11</strain>
    </source>
</reference>